<evidence type="ECO:0000313" key="2">
    <source>
        <dbReference type="EMBL" id="CAI10400.1"/>
    </source>
</evidence>
<accession>Q5NX14</accession>
<protein>
    <submittedName>
        <fullName evidence="2">Uncharacterized protein</fullName>
    </submittedName>
</protein>
<gene>
    <name evidence="2" type="ORF">p1B206</name>
</gene>
<organism evidence="2 3">
    <name type="scientific">Aromatoleum aromaticum (strain DSM 19018 / LMG 30748 / EbN1)</name>
    <name type="common">Azoarcus sp. (strain EbN1)</name>
    <dbReference type="NCBI Taxonomy" id="76114"/>
    <lineage>
        <taxon>Bacteria</taxon>
        <taxon>Pseudomonadati</taxon>
        <taxon>Pseudomonadota</taxon>
        <taxon>Betaproteobacteria</taxon>
        <taxon>Rhodocyclales</taxon>
        <taxon>Rhodocyclaceae</taxon>
        <taxon>Aromatoleum</taxon>
    </lineage>
</organism>
<dbReference type="Proteomes" id="UP000006552">
    <property type="component" value="Plasmid 1"/>
</dbReference>
<dbReference type="AlphaFoldDB" id="Q5NX14"/>
<keyword evidence="3" id="KW-1185">Reference proteome</keyword>
<evidence type="ECO:0000256" key="1">
    <source>
        <dbReference type="SAM" id="MobiDB-lite"/>
    </source>
</evidence>
<dbReference type="EMBL" id="CR555307">
    <property type="protein sequence ID" value="CAI10400.1"/>
    <property type="molecule type" value="Genomic_DNA"/>
</dbReference>
<sequence length="141" mass="16449">MRYEHMTLGSPANSTTAYSRREARILGNTGRYESRGRERKKPATPEGGRAENARLRRLFSGGVFEFHQLAYRHRRDAIGDSVHVSEFDENMVGVQLLDHRSNLTFHHPLRKLLSDRRSAKRFFVRLPSRRCARKDNRLSLQ</sequence>
<dbReference type="KEGG" id="eba:p1B206"/>
<geneLocation type="plasmid" evidence="3">
    <name>pAzo1</name>
</geneLocation>
<reference evidence="2 3" key="1">
    <citation type="journal article" date="2005" name="Arch. Microbiol.">
        <title>The genome sequence of an anaerobic aromatic-degrading denitrifying bacterium, strain EbN1.</title>
        <authorList>
            <person name="Rabus R."/>
            <person name="Kube M."/>
            <person name="Heider J."/>
            <person name="Beck A."/>
            <person name="Heitmann K."/>
            <person name="Widdel F."/>
            <person name="Reinhardt R."/>
        </authorList>
    </citation>
    <scope>NUCLEOTIDE SEQUENCE [LARGE SCALE GENOMIC DNA]</scope>
    <source>
        <strain evidence="2 3">EbN1</strain>
        <plasmid evidence="3">Plasmid pAzo1</plasmid>
    </source>
</reference>
<evidence type="ECO:0000313" key="3">
    <source>
        <dbReference type="Proteomes" id="UP000006552"/>
    </source>
</evidence>
<keyword evidence="2" id="KW-0614">Plasmid</keyword>
<name>Q5NX14_AROAE</name>
<dbReference type="HOGENOM" id="CLU_1821411_0_0_4"/>
<proteinExistence type="predicted"/>
<feature type="region of interest" description="Disordered" evidence="1">
    <location>
        <begin position="1"/>
        <end position="52"/>
    </location>
</feature>